<dbReference type="GO" id="GO:0005975">
    <property type="term" value="P:carbohydrate metabolic process"/>
    <property type="evidence" value="ECO:0007669"/>
    <property type="project" value="InterPro"/>
</dbReference>
<comment type="caution">
    <text evidence="1">The sequence shown here is derived from an EMBL/GenBank/DDBJ whole genome shotgun (WGS) entry which is preliminary data.</text>
</comment>
<reference evidence="1 2" key="1">
    <citation type="submission" date="2023-07" db="EMBL/GenBank/DDBJ databases">
        <title>Genomic Encyclopedia of Type Strains, Phase IV (KMG-IV): sequencing the most valuable type-strain genomes for metagenomic binning, comparative biology and taxonomic classification.</title>
        <authorList>
            <person name="Goeker M."/>
        </authorList>
    </citation>
    <scope>NUCLEOTIDE SEQUENCE [LARGE SCALE GENOMIC DNA]</scope>
    <source>
        <strain evidence="1 2">DSM 17273</strain>
    </source>
</reference>
<dbReference type="EMBL" id="JAVDQI010000006">
    <property type="protein sequence ID" value="MDR6223216.1"/>
    <property type="molecule type" value="Genomic_DNA"/>
</dbReference>
<organism evidence="1 2">
    <name type="scientific">Methanococcoides alaskense</name>
    <dbReference type="NCBI Taxonomy" id="325778"/>
    <lineage>
        <taxon>Archaea</taxon>
        <taxon>Methanobacteriati</taxon>
        <taxon>Methanobacteriota</taxon>
        <taxon>Stenosarchaea group</taxon>
        <taxon>Methanomicrobia</taxon>
        <taxon>Methanosarcinales</taxon>
        <taxon>Methanosarcinaceae</taxon>
        <taxon>Methanococcoides</taxon>
    </lineage>
</organism>
<dbReference type="Proteomes" id="UP001185015">
    <property type="component" value="Unassembled WGS sequence"/>
</dbReference>
<evidence type="ECO:0008006" key="3">
    <source>
        <dbReference type="Google" id="ProtNLM"/>
    </source>
</evidence>
<evidence type="ECO:0000313" key="1">
    <source>
        <dbReference type="EMBL" id="MDR6223216.1"/>
    </source>
</evidence>
<gene>
    <name evidence="1" type="ORF">J2750_001681</name>
</gene>
<accession>A0AA90TZT2</accession>
<dbReference type="SUPFAM" id="SSF88713">
    <property type="entry name" value="Glycoside hydrolase/deacetylase"/>
    <property type="match status" value="1"/>
</dbReference>
<keyword evidence="2" id="KW-1185">Reference proteome</keyword>
<dbReference type="AlphaFoldDB" id="A0AA90TZT2"/>
<sequence length="265" mass="30372">MGRDFTLSKYRELLETIVETDYNPIPVLDHFSSDVVENCIILRHDVDRAVQRSLDMAQLENEYGIRSTYYFRHTDDVFKPEFMHKIADLGHEIGFHYEVMDKAKGDTSAAIKIFETELSDLRAVKPIMTACMHGNPLAPWSNRDLWADHDIRDFGIVAEPYLSIDYSKVLYLTDTGRTWADRNVRVKDVLDNASNALSYSGGTIATTDDVIDLVRKEEIPQMCILAHPNRWCDESIGWTKELFMQNLKNVGKAGIVWYRGRGSDS</sequence>
<dbReference type="InterPro" id="IPR011330">
    <property type="entry name" value="Glyco_hydro/deAcase_b/a-brl"/>
</dbReference>
<evidence type="ECO:0000313" key="2">
    <source>
        <dbReference type="Proteomes" id="UP001185015"/>
    </source>
</evidence>
<protein>
    <recommendedName>
        <fullName evidence="3">Polysaccharide deacetylase</fullName>
    </recommendedName>
</protein>
<proteinExistence type="predicted"/>
<dbReference type="RefSeq" id="WP_270095527.1">
    <property type="nucleotide sequence ID" value="NZ_JAQFFK010000001.1"/>
</dbReference>
<name>A0AA90TZT2_9EURY</name>